<name>A0A2I0I7P6_PUNGR</name>
<gene>
    <name evidence="2" type="ORF">CRG98_039923</name>
</gene>
<keyword evidence="3" id="KW-1185">Reference proteome</keyword>
<evidence type="ECO:0000313" key="3">
    <source>
        <dbReference type="Proteomes" id="UP000233551"/>
    </source>
</evidence>
<dbReference type="EMBL" id="PGOL01003781">
    <property type="protein sequence ID" value="PKI39690.1"/>
    <property type="molecule type" value="Genomic_DNA"/>
</dbReference>
<evidence type="ECO:0000313" key="2">
    <source>
        <dbReference type="EMBL" id="PKI39690.1"/>
    </source>
</evidence>
<organism evidence="2 3">
    <name type="scientific">Punica granatum</name>
    <name type="common">Pomegranate</name>
    <dbReference type="NCBI Taxonomy" id="22663"/>
    <lineage>
        <taxon>Eukaryota</taxon>
        <taxon>Viridiplantae</taxon>
        <taxon>Streptophyta</taxon>
        <taxon>Embryophyta</taxon>
        <taxon>Tracheophyta</taxon>
        <taxon>Spermatophyta</taxon>
        <taxon>Magnoliopsida</taxon>
        <taxon>eudicotyledons</taxon>
        <taxon>Gunneridae</taxon>
        <taxon>Pentapetalae</taxon>
        <taxon>rosids</taxon>
        <taxon>malvids</taxon>
        <taxon>Myrtales</taxon>
        <taxon>Lythraceae</taxon>
        <taxon>Punica</taxon>
    </lineage>
</organism>
<feature type="region of interest" description="Disordered" evidence="1">
    <location>
        <begin position="1"/>
        <end position="46"/>
    </location>
</feature>
<proteinExistence type="predicted"/>
<dbReference type="Proteomes" id="UP000233551">
    <property type="component" value="Unassembled WGS sequence"/>
</dbReference>
<feature type="compositionally biased region" description="Polar residues" evidence="1">
    <location>
        <begin position="30"/>
        <end position="39"/>
    </location>
</feature>
<evidence type="ECO:0000256" key="1">
    <source>
        <dbReference type="SAM" id="MobiDB-lite"/>
    </source>
</evidence>
<sequence length="139" mass="15614">MTFQWLRTPLGKSSGHVSDKQRPQRPPNTLEHSGNTGKTPITGLGTFGTVHERLDPSVRSPRNPILLGAAVGASVPSLIFFGYRGRHLTSVLRLRLLAESSDSHYHFPDSFPRTSRLGNNPLRLREVRFLMFVCLRVLR</sequence>
<accession>A0A2I0I7P6</accession>
<protein>
    <submittedName>
        <fullName evidence="2">Uncharacterized protein</fullName>
    </submittedName>
</protein>
<comment type="caution">
    <text evidence="2">The sequence shown here is derived from an EMBL/GenBank/DDBJ whole genome shotgun (WGS) entry which is preliminary data.</text>
</comment>
<dbReference type="AlphaFoldDB" id="A0A2I0I7P6"/>
<reference evidence="2 3" key="1">
    <citation type="submission" date="2017-11" db="EMBL/GenBank/DDBJ databases">
        <title>De-novo sequencing of pomegranate (Punica granatum L.) genome.</title>
        <authorList>
            <person name="Akparov Z."/>
            <person name="Amiraslanov A."/>
            <person name="Hajiyeva S."/>
            <person name="Abbasov M."/>
            <person name="Kaur K."/>
            <person name="Hamwieh A."/>
            <person name="Solovyev V."/>
            <person name="Salamov A."/>
            <person name="Braich B."/>
            <person name="Kosarev P."/>
            <person name="Mahmoud A."/>
            <person name="Hajiyev E."/>
            <person name="Babayeva S."/>
            <person name="Izzatullayeva V."/>
            <person name="Mammadov A."/>
            <person name="Mammadov A."/>
            <person name="Sharifova S."/>
            <person name="Ojaghi J."/>
            <person name="Eynullazada K."/>
            <person name="Bayramov B."/>
            <person name="Abdulazimova A."/>
            <person name="Shahmuradov I."/>
        </authorList>
    </citation>
    <scope>NUCLEOTIDE SEQUENCE [LARGE SCALE GENOMIC DNA]</scope>
    <source>
        <strain evidence="3">cv. AG2017</strain>
        <tissue evidence="2">Leaf</tissue>
    </source>
</reference>